<protein>
    <submittedName>
        <fullName evidence="6">Pyridine nucleotide-disulfide oxidoreductase</fullName>
    </submittedName>
</protein>
<feature type="domain" description="RsdA/BaiN/AoA(So)-like insert" evidence="5">
    <location>
        <begin position="195"/>
        <end position="351"/>
    </location>
</feature>
<dbReference type="InterPro" id="IPR036188">
    <property type="entry name" value="FAD/NAD-bd_sf"/>
</dbReference>
<dbReference type="InterPro" id="IPR055178">
    <property type="entry name" value="RsdA/BaiN/AoA(So)-like_dom"/>
</dbReference>
<organism evidence="6 7">
    <name type="scientific">Clostridium disporicum</name>
    <dbReference type="NCBI Taxonomy" id="84024"/>
    <lineage>
        <taxon>Bacteria</taxon>
        <taxon>Bacillati</taxon>
        <taxon>Bacillota</taxon>
        <taxon>Clostridia</taxon>
        <taxon>Eubacteriales</taxon>
        <taxon>Clostridiaceae</taxon>
        <taxon>Clostridium</taxon>
    </lineage>
</organism>
<dbReference type="Pfam" id="PF03486">
    <property type="entry name" value="HI0933_like"/>
    <property type="match status" value="1"/>
</dbReference>
<name>A0A174CWS4_9CLOT</name>
<dbReference type="InterPro" id="IPR057661">
    <property type="entry name" value="RsdA/BaiN/AoA(So)_Rossmann"/>
</dbReference>
<evidence type="ECO:0000256" key="3">
    <source>
        <dbReference type="ARBA" id="ARBA00022827"/>
    </source>
</evidence>
<evidence type="ECO:0000313" key="6">
    <source>
        <dbReference type="EMBL" id="CUO17951.1"/>
    </source>
</evidence>
<dbReference type="Pfam" id="PF22780">
    <property type="entry name" value="HI0933_like_1st"/>
    <property type="match status" value="1"/>
</dbReference>
<accession>A0A174CWS4</accession>
<comment type="cofactor">
    <cofactor evidence="1">
        <name>FAD</name>
        <dbReference type="ChEBI" id="CHEBI:57692"/>
    </cofactor>
</comment>
<sequence length="406" mass="45087">MMDKKKVIVVGAGPAGIMAALNAAKNNDVILIERNNEIGKKLKLTGGGRCNITNKRDIEEFFNRVVNNSKFLYSSFYNFTNEDLLAYLDECNFEYKVEYDNHNKVYTSSDKAEDFIELLKNNLAKAKVKILYNKQVTDLIVEDSIIKGVVTDDNNKIYGDKVIITTGGKSFPVTGSDGSMFEVLERHGHKINQLYPALVPLVIKEEFVKRLQGISMKDVVFRAKVKKKKIEVTGDMIFTHFGISGPGVLILSSYINKALENGEIEVTLDFLRDKSKEEISALIRSNPNKTVLNNMKGLLTQSFLKEIIENLGLTTTKAAELKKADEMKLIEFIKEMKLTVRETLSIKAAQVTSGGVAVKEIDASTMESKLIQGLYFAGEVIDVDAETGGFNLQIAFSTGTLAGSDY</sequence>
<evidence type="ECO:0000313" key="7">
    <source>
        <dbReference type="Proteomes" id="UP000095594"/>
    </source>
</evidence>
<dbReference type="SUPFAM" id="SSF160996">
    <property type="entry name" value="HI0933 insert domain-like"/>
    <property type="match status" value="1"/>
</dbReference>
<feature type="domain" description="RsdA/BaiN/AoA(So)-like Rossmann fold-like" evidence="4">
    <location>
        <begin position="6"/>
        <end position="404"/>
    </location>
</feature>
<dbReference type="Gene3D" id="1.10.8.260">
    <property type="entry name" value="HI0933 insert domain-like"/>
    <property type="match status" value="1"/>
</dbReference>
<evidence type="ECO:0000259" key="5">
    <source>
        <dbReference type="Pfam" id="PF22780"/>
    </source>
</evidence>
<proteinExistence type="predicted"/>
<gene>
    <name evidence="6" type="ORF">ERS852471_01083</name>
</gene>
<dbReference type="SUPFAM" id="SSF51905">
    <property type="entry name" value="FAD/NAD(P)-binding domain"/>
    <property type="match status" value="1"/>
</dbReference>
<dbReference type="InterPro" id="IPR023166">
    <property type="entry name" value="BaiN-like_dom_sf"/>
</dbReference>
<dbReference type="PANTHER" id="PTHR42887">
    <property type="entry name" value="OS12G0638800 PROTEIN"/>
    <property type="match status" value="1"/>
</dbReference>
<evidence type="ECO:0000256" key="2">
    <source>
        <dbReference type="ARBA" id="ARBA00022630"/>
    </source>
</evidence>
<dbReference type="Gene3D" id="3.50.50.60">
    <property type="entry name" value="FAD/NAD(P)-binding domain"/>
    <property type="match status" value="1"/>
</dbReference>
<dbReference type="EMBL" id="CYZX01000006">
    <property type="protein sequence ID" value="CUO17951.1"/>
    <property type="molecule type" value="Genomic_DNA"/>
</dbReference>
<keyword evidence="3" id="KW-0274">FAD</keyword>
<dbReference type="Proteomes" id="UP000095594">
    <property type="component" value="Unassembled WGS sequence"/>
</dbReference>
<dbReference type="AlphaFoldDB" id="A0A174CWS4"/>
<dbReference type="NCBIfam" id="TIGR00275">
    <property type="entry name" value="aminoacetone oxidase family FAD-binding enzyme"/>
    <property type="match status" value="1"/>
</dbReference>
<evidence type="ECO:0000256" key="1">
    <source>
        <dbReference type="ARBA" id="ARBA00001974"/>
    </source>
</evidence>
<keyword evidence="2" id="KW-0285">Flavoprotein</keyword>
<dbReference type="PRINTS" id="PR00411">
    <property type="entry name" value="PNDRDTASEI"/>
</dbReference>
<dbReference type="PRINTS" id="PR00368">
    <property type="entry name" value="FADPNR"/>
</dbReference>
<reference evidence="6 7" key="1">
    <citation type="submission" date="2015-09" db="EMBL/GenBank/DDBJ databases">
        <authorList>
            <consortium name="Pathogen Informatics"/>
        </authorList>
    </citation>
    <scope>NUCLEOTIDE SEQUENCE [LARGE SCALE GENOMIC DNA]</scope>
    <source>
        <strain evidence="6 7">2789STDY5834856</strain>
    </source>
</reference>
<dbReference type="InterPro" id="IPR004792">
    <property type="entry name" value="BaiN-like"/>
</dbReference>
<dbReference type="Gene3D" id="2.40.30.10">
    <property type="entry name" value="Translation factors"/>
    <property type="match status" value="1"/>
</dbReference>
<dbReference type="PANTHER" id="PTHR42887:SF2">
    <property type="entry name" value="OS12G0638800 PROTEIN"/>
    <property type="match status" value="1"/>
</dbReference>
<evidence type="ECO:0000259" key="4">
    <source>
        <dbReference type="Pfam" id="PF03486"/>
    </source>
</evidence>